<evidence type="ECO:0008006" key="4">
    <source>
        <dbReference type="Google" id="ProtNLM"/>
    </source>
</evidence>
<protein>
    <recommendedName>
        <fullName evidence="4">Vegetative cell wall protein gp1</fullName>
    </recommendedName>
</protein>
<feature type="region of interest" description="Disordered" evidence="1">
    <location>
        <begin position="72"/>
        <end position="91"/>
    </location>
</feature>
<organism evidence="2 3">
    <name type="scientific">Peltaster fructicola</name>
    <dbReference type="NCBI Taxonomy" id="286661"/>
    <lineage>
        <taxon>Eukaryota</taxon>
        <taxon>Fungi</taxon>
        <taxon>Dikarya</taxon>
        <taxon>Ascomycota</taxon>
        <taxon>Pezizomycotina</taxon>
        <taxon>Dothideomycetes</taxon>
        <taxon>Dothideomycetes incertae sedis</taxon>
        <taxon>Peltaster</taxon>
    </lineage>
</organism>
<evidence type="ECO:0000313" key="2">
    <source>
        <dbReference type="EMBL" id="QIW98997.1"/>
    </source>
</evidence>
<feature type="compositionally biased region" description="Polar residues" evidence="1">
    <location>
        <begin position="98"/>
        <end position="128"/>
    </location>
</feature>
<dbReference type="OrthoDB" id="5398854at2759"/>
<dbReference type="EMBL" id="CP051141">
    <property type="protein sequence ID" value="QIW98997.1"/>
    <property type="molecule type" value="Genomic_DNA"/>
</dbReference>
<feature type="region of interest" description="Disordered" evidence="1">
    <location>
        <begin position="1"/>
        <end position="62"/>
    </location>
</feature>
<gene>
    <name evidence="2" type="ORF">AMS68_004515</name>
</gene>
<evidence type="ECO:0000256" key="1">
    <source>
        <dbReference type="SAM" id="MobiDB-lite"/>
    </source>
</evidence>
<evidence type="ECO:0000313" key="3">
    <source>
        <dbReference type="Proteomes" id="UP000503462"/>
    </source>
</evidence>
<name>A0A6H0XWM4_9PEZI</name>
<reference evidence="2 3" key="1">
    <citation type="journal article" date="2016" name="Sci. Rep.">
        <title>Peltaster fructicola genome reveals evolution from an invasive phytopathogen to an ectophytic parasite.</title>
        <authorList>
            <person name="Xu C."/>
            <person name="Chen H."/>
            <person name="Gleason M.L."/>
            <person name="Xu J.R."/>
            <person name="Liu H."/>
            <person name="Zhang R."/>
            <person name="Sun G."/>
        </authorList>
    </citation>
    <scope>NUCLEOTIDE SEQUENCE [LARGE SCALE GENOMIC DNA]</scope>
    <source>
        <strain evidence="2 3">LNHT1506</strain>
    </source>
</reference>
<proteinExistence type="predicted"/>
<feature type="compositionally biased region" description="Low complexity" evidence="1">
    <location>
        <begin position="72"/>
        <end position="86"/>
    </location>
</feature>
<dbReference type="AlphaFoldDB" id="A0A6H0XWM4"/>
<sequence>MFQTQYPVPPPSYYPPDFQTPHTPGSARYQYYSPRQYAFTSPPAPKEHARRATQDYGYSYTTPKKSTYYTAEYSSPGYYSSTQQSSQRRKDYVPVYTQAESNPRQRRASYSSKPTYTSNRPRPSTATKPTRKATEEDARKHEIPAGYSYKNWDPSEEPILLLGSVFDANSLGKWIYDWTVFSHGPATPMSDLAGELWLLLIQLAGKMKSAEDALGSVRQQKNLDMIEDFIDSGERLWQRFNKLLKICENYMWKAAKRECGDSKRVTMGKTSGCEFVESIFGRDRELERTERLMTGIRLWALRYTANVDPILARPSA</sequence>
<accession>A0A6H0XWM4</accession>
<feature type="region of interest" description="Disordered" evidence="1">
    <location>
        <begin position="96"/>
        <end position="140"/>
    </location>
</feature>
<keyword evidence="3" id="KW-1185">Reference proteome</keyword>
<dbReference type="Proteomes" id="UP000503462">
    <property type="component" value="Chromosome 3"/>
</dbReference>